<dbReference type="InterPro" id="IPR020471">
    <property type="entry name" value="AKR"/>
</dbReference>
<dbReference type="SUPFAM" id="SSF51430">
    <property type="entry name" value="NAD(P)-linked oxidoreductase"/>
    <property type="match status" value="1"/>
</dbReference>
<dbReference type="EMBL" id="SGPK01000465">
    <property type="protein sequence ID" value="THH03350.1"/>
    <property type="molecule type" value="Genomic_DNA"/>
</dbReference>
<dbReference type="PROSITE" id="PS00062">
    <property type="entry name" value="ALDOKETO_REDUCTASE_2"/>
    <property type="match status" value="1"/>
</dbReference>
<dbReference type="InterPro" id="IPR018170">
    <property type="entry name" value="Aldo/ket_reductase_CS"/>
</dbReference>
<evidence type="ECO:0000259" key="4">
    <source>
        <dbReference type="Pfam" id="PF00248"/>
    </source>
</evidence>
<dbReference type="Gene3D" id="3.20.20.100">
    <property type="entry name" value="NADP-dependent oxidoreductase domain"/>
    <property type="match status" value="1"/>
</dbReference>
<name>A0A4S4L1M9_9AGAM</name>
<dbReference type="AlphaFoldDB" id="A0A4S4L1M9"/>
<dbReference type="PANTHER" id="PTHR43827:SF3">
    <property type="entry name" value="NADP-DEPENDENT OXIDOREDUCTASE DOMAIN-CONTAINING PROTEIN"/>
    <property type="match status" value="1"/>
</dbReference>
<comment type="similarity">
    <text evidence="1">Belongs to the aldo/keto reductase family.</text>
</comment>
<accession>A0A4S4L1M9</accession>
<proteinExistence type="inferred from homology"/>
<reference evidence="5 6" key="1">
    <citation type="submission" date="2019-02" db="EMBL/GenBank/DDBJ databases">
        <title>Genome sequencing of the rare red list fungi Phellinidium pouzarii.</title>
        <authorList>
            <person name="Buettner E."/>
            <person name="Kellner H."/>
        </authorList>
    </citation>
    <scope>NUCLEOTIDE SEQUENCE [LARGE SCALE GENOMIC DNA]</scope>
    <source>
        <strain evidence="5 6">DSM 108285</strain>
    </source>
</reference>
<organism evidence="5 6">
    <name type="scientific">Phellinidium pouzarii</name>
    <dbReference type="NCBI Taxonomy" id="167371"/>
    <lineage>
        <taxon>Eukaryota</taxon>
        <taxon>Fungi</taxon>
        <taxon>Dikarya</taxon>
        <taxon>Basidiomycota</taxon>
        <taxon>Agaricomycotina</taxon>
        <taxon>Agaricomycetes</taxon>
        <taxon>Hymenochaetales</taxon>
        <taxon>Hymenochaetaceae</taxon>
        <taxon>Phellinidium</taxon>
    </lineage>
</organism>
<dbReference type="Pfam" id="PF00248">
    <property type="entry name" value="Aldo_ket_red"/>
    <property type="match status" value="1"/>
</dbReference>
<keyword evidence="2" id="KW-0521">NADP</keyword>
<gene>
    <name evidence="5" type="ORF">EW145_g6328</name>
</gene>
<evidence type="ECO:0000256" key="2">
    <source>
        <dbReference type="ARBA" id="ARBA00022857"/>
    </source>
</evidence>
<protein>
    <recommendedName>
        <fullName evidence="4">NADP-dependent oxidoreductase domain-containing protein</fullName>
    </recommendedName>
</protein>
<keyword evidence="6" id="KW-1185">Reference proteome</keyword>
<dbReference type="OrthoDB" id="416253at2759"/>
<comment type="caution">
    <text evidence="5">The sequence shown here is derived from an EMBL/GenBank/DDBJ whole genome shotgun (WGS) entry which is preliminary data.</text>
</comment>
<evidence type="ECO:0000313" key="6">
    <source>
        <dbReference type="Proteomes" id="UP000308199"/>
    </source>
</evidence>
<dbReference type="Proteomes" id="UP000308199">
    <property type="component" value="Unassembled WGS sequence"/>
</dbReference>
<sequence length="651" mass="73010">MHHIRGEEDVYGTPMTLQHAYAQMIGQEDLTLERYQVSRPRFISVHVPEAPRLHHYSRARAERVLPHSSALPRRSRVKTKTEFTFSYYRTLTRAIPSTFQLELAQWEKLVETFEDGRYHAPLLFILTKEAPSPYEVFFNLYKPATPFRKTAPPPPDYSVIVVNGRTTPMPTLQELSQLFEELPELPPPVARKRFIQNKEAPKMEQKNLKIESVSSSSLPSNTLSARLRQMFRALFRLMRRDTTDDGTKSAPPRRPNPFQILKMGKKMIVVAAVDAGSISFFRFCQAEINKNVVLAFSPDERLSYQHAISLPPPAVVSCNTAYHAVRDNQAQRREQDPGHRVRHGVDDEGQGAFKFGALALVQITTITAEHAAYANEKFVGDALREEGLQRDEVFVTTKYVRGTVNEALQASLSNVLGISRFPLGLKQVDLYLMHSPISVEGSIENTWRIFEKAKDADLAKSIGVSNFNLEQLQDLGKIARIQPSVNQIRFHPYNWTDNKDLVEYSTKKGIVTEAYSSLTPITQTPGGPVDPVLKSIGDRIGATPAQVIFAWVKSKGVAIVTTTTKKERLEEYLAVADLPSLTDEDIAAIEKAGAKGPPTFLTSRKVGLRALTLAVGAAFFYGLDETEEYFCTSRMHLAGDQDDFASTQQVS</sequence>
<dbReference type="PRINTS" id="PR00069">
    <property type="entry name" value="ALDKETRDTASE"/>
</dbReference>
<evidence type="ECO:0000313" key="5">
    <source>
        <dbReference type="EMBL" id="THH03350.1"/>
    </source>
</evidence>
<evidence type="ECO:0000256" key="3">
    <source>
        <dbReference type="ARBA" id="ARBA00023002"/>
    </source>
</evidence>
<dbReference type="PANTHER" id="PTHR43827">
    <property type="entry name" value="2,5-DIKETO-D-GLUCONIC ACID REDUCTASE"/>
    <property type="match status" value="1"/>
</dbReference>
<dbReference type="InterPro" id="IPR023210">
    <property type="entry name" value="NADP_OxRdtase_dom"/>
</dbReference>
<feature type="domain" description="NADP-dependent oxidoreductase" evidence="4">
    <location>
        <begin position="373"/>
        <end position="592"/>
    </location>
</feature>
<keyword evidence="3" id="KW-0560">Oxidoreductase</keyword>
<dbReference type="InterPro" id="IPR036812">
    <property type="entry name" value="NAD(P)_OxRdtase_dom_sf"/>
</dbReference>
<dbReference type="GO" id="GO:0016616">
    <property type="term" value="F:oxidoreductase activity, acting on the CH-OH group of donors, NAD or NADP as acceptor"/>
    <property type="evidence" value="ECO:0007669"/>
    <property type="project" value="UniProtKB-ARBA"/>
</dbReference>
<evidence type="ECO:0000256" key="1">
    <source>
        <dbReference type="ARBA" id="ARBA00007905"/>
    </source>
</evidence>